<name>A0A2I0J0Z3_PUNGR</name>
<feature type="region of interest" description="Disordered" evidence="1">
    <location>
        <begin position="190"/>
        <end position="220"/>
    </location>
</feature>
<protein>
    <submittedName>
        <fullName evidence="2">Uncharacterized protein</fullName>
    </submittedName>
</protein>
<dbReference type="Proteomes" id="UP000233551">
    <property type="component" value="Unassembled WGS sequence"/>
</dbReference>
<evidence type="ECO:0000256" key="1">
    <source>
        <dbReference type="SAM" id="MobiDB-lite"/>
    </source>
</evidence>
<gene>
    <name evidence="2" type="ORF">CRG98_029938</name>
</gene>
<sequence>MGSNALTIDHEVQRLHTPSAYLNFIYDFPKPHGSARTYALEVRCTCILRPGQLIGPRLSGRKQVVATSSHACSSRVSTGRWILPSRAIAHACGARQDANSGPHSLATPLGTLRSYHAFPHDRRVVSNFAGMRRSHAKSGAQVTPLRELISGLLPYTSMGRSSTRGTPYEAEDEGSIANNVALTQQSPSKVNDASGQIRHSPQQRPTNGHQVMMSHQGLRRSSTLTMRVSRRYLLQERQDAVGYGGHARHPPPMTVAYTGASPSITIARVTVVIQSLGHNFVFFSL</sequence>
<proteinExistence type="predicted"/>
<keyword evidence="3" id="KW-1185">Reference proteome</keyword>
<evidence type="ECO:0000313" key="3">
    <source>
        <dbReference type="Proteomes" id="UP000233551"/>
    </source>
</evidence>
<comment type="caution">
    <text evidence="2">The sequence shown here is derived from an EMBL/GenBank/DDBJ whole genome shotgun (WGS) entry which is preliminary data.</text>
</comment>
<evidence type="ECO:0000313" key="2">
    <source>
        <dbReference type="EMBL" id="PKI49693.1"/>
    </source>
</evidence>
<dbReference type="AlphaFoldDB" id="A0A2I0J0Z3"/>
<accession>A0A2I0J0Z3</accession>
<reference evidence="2 3" key="1">
    <citation type="submission" date="2017-11" db="EMBL/GenBank/DDBJ databases">
        <title>De-novo sequencing of pomegranate (Punica granatum L.) genome.</title>
        <authorList>
            <person name="Akparov Z."/>
            <person name="Amiraslanov A."/>
            <person name="Hajiyeva S."/>
            <person name="Abbasov M."/>
            <person name="Kaur K."/>
            <person name="Hamwieh A."/>
            <person name="Solovyev V."/>
            <person name="Salamov A."/>
            <person name="Braich B."/>
            <person name="Kosarev P."/>
            <person name="Mahmoud A."/>
            <person name="Hajiyev E."/>
            <person name="Babayeva S."/>
            <person name="Izzatullayeva V."/>
            <person name="Mammadov A."/>
            <person name="Mammadov A."/>
            <person name="Sharifova S."/>
            <person name="Ojaghi J."/>
            <person name="Eynullazada K."/>
            <person name="Bayramov B."/>
            <person name="Abdulazimova A."/>
            <person name="Shahmuradov I."/>
        </authorList>
    </citation>
    <scope>NUCLEOTIDE SEQUENCE [LARGE SCALE GENOMIC DNA]</scope>
    <source>
        <strain evidence="3">cv. AG2017</strain>
        <tissue evidence="2">Leaf</tissue>
    </source>
</reference>
<dbReference type="EMBL" id="PGOL01002217">
    <property type="protein sequence ID" value="PKI49693.1"/>
    <property type="molecule type" value="Genomic_DNA"/>
</dbReference>
<feature type="compositionally biased region" description="Polar residues" evidence="1">
    <location>
        <begin position="190"/>
        <end position="209"/>
    </location>
</feature>
<organism evidence="2 3">
    <name type="scientific">Punica granatum</name>
    <name type="common">Pomegranate</name>
    <dbReference type="NCBI Taxonomy" id="22663"/>
    <lineage>
        <taxon>Eukaryota</taxon>
        <taxon>Viridiplantae</taxon>
        <taxon>Streptophyta</taxon>
        <taxon>Embryophyta</taxon>
        <taxon>Tracheophyta</taxon>
        <taxon>Spermatophyta</taxon>
        <taxon>Magnoliopsida</taxon>
        <taxon>eudicotyledons</taxon>
        <taxon>Gunneridae</taxon>
        <taxon>Pentapetalae</taxon>
        <taxon>rosids</taxon>
        <taxon>malvids</taxon>
        <taxon>Myrtales</taxon>
        <taxon>Lythraceae</taxon>
        <taxon>Punica</taxon>
    </lineage>
</organism>